<feature type="transmembrane region" description="Helical" evidence="7">
    <location>
        <begin position="74"/>
        <end position="94"/>
    </location>
</feature>
<accession>A0A0D8HEN1</accession>
<evidence type="ECO:0000256" key="1">
    <source>
        <dbReference type="ARBA" id="ARBA00004651"/>
    </source>
</evidence>
<evidence type="ECO:0000259" key="8">
    <source>
        <dbReference type="PROSITE" id="PS50928"/>
    </source>
</evidence>
<evidence type="ECO:0000256" key="6">
    <source>
        <dbReference type="ARBA" id="ARBA00023136"/>
    </source>
</evidence>
<feature type="transmembrane region" description="Helical" evidence="7">
    <location>
        <begin position="114"/>
        <end position="144"/>
    </location>
</feature>
<dbReference type="Pfam" id="PF00528">
    <property type="entry name" value="BPD_transp_1"/>
    <property type="match status" value="1"/>
</dbReference>
<dbReference type="OrthoDB" id="3173654at2"/>
<dbReference type="SUPFAM" id="SSF161098">
    <property type="entry name" value="MetI-like"/>
    <property type="match status" value="1"/>
</dbReference>
<protein>
    <submittedName>
        <fullName evidence="9">Bicarbonate transport system permease protein CmpB</fullName>
    </submittedName>
</protein>
<evidence type="ECO:0000256" key="4">
    <source>
        <dbReference type="ARBA" id="ARBA00022692"/>
    </source>
</evidence>
<feature type="domain" description="ABC transmembrane type-1" evidence="8">
    <location>
        <begin position="66"/>
        <end position="250"/>
    </location>
</feature>
<name>A0A0D8HEN1_9ACTN</name>
<keyword evidence="3" id="KW-1003">Cell membrane</keyword>
<sequence>MISRKQNQTRQRKLSRLAVGWLGLVIVAALWQLLAVTLHTSVFPTFIASLVAAWKVVTSSALRVDIIPSLERTAVGFLISVIIGITAGMIIGHYEVVRDWTSAVVDFMRSLPTPLLVPIAIVIFGINGRMVVATIVSAAIWPILINTANGTSTIEPTMIDTATTYGLRGRTLFWRVVLPAASPQIFAGLRIALSVSLAVMVVAEMLGGGSGIGYFIANAQQSFNIKGSYGGVIVLGCLGWIFDTLFLSFERRLLSWQRGTLGGSFDV</sequence>
<dbReference type="PANTHER" id="PTHR30151">
    <property type="entry name" value="ALKANE SULFONATE ABC TRANSPORTER-RELATED, MEMBRANE SUBUNIT"/>
    <property type="match status" value="1"/>
</dbReference>
<dbReference type="PROSITE" id="PS50928">
    <property type="entry name" value="ABC_TM1"/>
    <property type="match status" value="1"/>
</dbReference>
<dbReference type="PANTHER" id="PTHR30151:SF0">
    <property type="entry name" value="ABC TRANSPORTER PERMEASE PROTEIN MJ0413-RELATED"/>
    <property type="match status" value="1"/>
</dbReference>
<organism evidence="9 10">
    <name type="scientific">Acidithrix ferrooxidans</name>
    <dbReference type="NCBI Taxonomy" id="1280514"/>
    <lineage>
        <taxon>Bacteria</taxon>
        <taxon>Bacillati</taxon>
        <taxon>Actinomycetota</taxon>
        <taxon>Acidimicrobiia</taxon>
        <taxon>Acidimicrobiales</taxon>
        <taxon>Acidimicrobiaceae</taxon>
        <taxon>Acidithrix</taxon>
    </lineage>
</organism>
<dbReference type="EMBL" id="JXYS01000084">
    <property type="protein sequence ID" value="KJF16410.1"/>
    <property type="molecule type" value="Genomic_DNA"/>
</dbReference>
<reference evidence="9 10" key="1">
    <citation type="submission" date="2015-01" db="EMBL/GenBank/DDBJ databases">
        <title>Draft genome of the acidophilic iron oxidizer Acidithrix ferrooxidans strain Py-F3.</title>
        <authorList>
            <person name="Poehlein A."/>
            <person name="Eisen S."/>
            <person name="Schloemann M."/>
            <person name="Johnson B.D."/>
            <person name="Daniel R."/>
            <person name="Muehling M."/>
        </authorList>
    </citation>
    <scope>NUCLEOTIDE SEQUENCE [LARGE SCALE GENOMIC DNA]</scope>
    <source>
        <strain evidence="9 10">Py-F3</strain>
    </source>
</reference>
<dbReference type="CDD" id="cd06261">
    <property type="entry name" value="TM_PBP2"/>
    <property type="match status" value="1"/>
</dbReference>
<dbReference type="Proteomes" id="UP000032360">
    <property type="component" value="Unassembled WGS sequence"/>
</dbReference>
<feature type="transmembrane region" description="Helical" evidence="7">
    <location>
        <begin position="41"/>
        <end position="62"/>
    </location>
</feature>
<feature type="transmembrane region" description="Helical" evidence="7">
    <location>
        <begin position="14"/>
        <end position="35"/>
    </location>
</feature>
<dbReference type="RefSeq" id="WP_052606443.1">
    <property type="nucleotide sequence ID" value="NZ_JXYS01000084.1"/>
</dbReference>
<proteinExistence type="inferred from homology"/>
<dbReference type="STRING" id="1280514.AXFE_27540"/>
<feature type="transmembrane region" description="Helical" evidence="7">
    <location>
        <begin position="191"/>
        <end position="217"/>
    </location>
</feature>
<dbReference type="InterPro" id="IPR000515">
    <property type="entry name" value="MetI-like"/>
</dbReference>
<keyword evidence="5 7" id="KW-1133">Transmembrane helix</keyword>
<evidence type="ECO:0000256" key="7">
    <source>
        <dbReference type="RuleBase" id="RU363032"/>
    </source>
</evidence>
<evidence type="ECO:0000313" key="9">
    <source>
        <dbReference type="EMBL" id="KJF16410.1"/>
    </source>
</evidence>
<evidence type="ECO:0000313" key="10">
    <source>
        <dbReference type="Proteomes" id="UP000032360"/>
    </source>
</evidence>
<evidence type="ECO:0000256" key="2">
    <source>
        <dbReference type="ARBA" id="ARBA00022448"/>
    </source>
</evidence>
<comment type="caution">
    <text evidence="9">The sequence shown here is derived from an EMBL/GenBank/DDBJ whole genome shotgun (WGS) entry which is preliminary data.</text>
</comment>
<dbReference type="GO" id="GO:0005886">
    <property type="term" value="C:plasma membrane"/>
    <property type="evidence" value="ECO:0007669"/>
    <property type="project" value="UniProtKB-SubCell"/>
</dbReference>
<dbReference type="AlphaFoldDB" id="A0A0D8HEN1"/>
<gene>
    <name evidence="9" type="primary">cmpB2</name>
    <name evidence="9" type="ORF">AXFE_27540</name>
</gene>
<dbReference type="Gene3D" id="1.10.3720.10">
    <property type="entry name" value="MetI-like"/>
    <property type="match status" value="1"/>
</dbReference>
<evidence type="ECO:0000256" key="3">
    <source>
        <dbReference type="ARBA" id="ARBA00022475"/>
    </source>
</evidence>
<keyword evidence="2 7" id="KW-0813">Transport</keyword>
<dbReference type="GO" id="GO:0055085">
    <property type="term" value="P:transmembrane transport"/>
    <property type="evidence" value="ECO:0007669"/>
    <property type="project" value="InterPro"/>
</dbReference>
<keyword evidence="10" id="KW-1185">Reference proteome</keyword>
<dbReference type="InterPro" id="IPR035906">
    <property type="entry name" value="MetI-like_sf"/>
</dbReference>
<feature type="transmembrane region" description="Helical" evidence="7">
    <location>
        <begin position="229"/>
        <end position="249"/>
    </location>
</feature>
<comment type="similarity">
    <text evidence="7">Belongs to the binding-protein-dependent transport system permease family.</text>
</comment>
<comment type="subcellular location">
    <subcellularLocation>
        <location evidence="1 7">Cell membrane</location>
        <topology evidence="1 7">Multi-pass membrane protein</topology>
    </subcellularLocation>
</comment>
<keyword evidence="4 7" id="KW-0812">Transmembrane</keyword>
<keyword evidence="6 7" id="KW-0472">Membrane</keyword>
<evidence type="ECO:0000256" key="5">
    <source>
        <dbReference type="ARBA" id="ARBA00022989"/>
    </source>
</evidence>